<dbReference type="AlphaFoldDB" id="A0A2V2VA95"/>
<gene>
    <name evidence="1" type="ORF">C3747_302g15</name>
</gene>
<comment type="caution">
    <text evidence="1">The sequence shown here is derived from an EMBL/GenBank/DDBJ whole genome shotgun (WGS) entry which is preliminary data.</text>
</comment>
<organism evidence="1 2">
    <name type="scientific">Trypanosoma cruzi</name>
    <dbReference type="NCBI Taxonomy" id="5693"/>
    <lineage>
        <taxon>Eukaryota</taxon>
        <taxon>Discoba</taxon>
        <taxon>Euglenozoa</taxon>
        <taxon>Kinetoplastea</taxon>
        <taxon>Metakinetoplastina</taxon>
        <taxon>Trypanosomatida</taxon>
        <taxon>Trypanosomatidae</taxon>
        <taxon>Trypanosoma</taxon>
        <taxon>Schizotrypanum</taxon>
    </lineage>
</organism>
<reference evidence="1 2" key="1">
    <citation type="journal article" date="2018" name="Microb. Genom.">
        <title>Expanding an expanded genome: long-read sequencing of Trypanosoma cruzi.</title>
        <authorList>
            <person name="Berna L."/>
            <person name="Rodriguez M."/>
            <person name="Chiribao M.L."/>
            <person name="Parodi-Talice A."/>
            <person name="Pita S."/>
            <person name="Rijo G."/>
            <person name="Alvarez-Valin F."/>
            <person name="Robello C."/>
        </authorList>
    </citation>
    <scope>NUCLEOTIDE SEQUENCE [LARGE SCALE GENOMIC DNA]</scope>
    <source>
        <strain evidence="1 2">TCC</strain>
    </source>
</reference>
<dbReference type="VEuPathDB" id="TriTrypDB:C3747_302g15"/>
<evidence type="ECO:0000313" key="1">
    <source>
        <dbReference type="EMBL" id="PWU93164.1"/>
    </source>
</evidence>
<proteinExistence type="predicted"/>
<protein>
    <submittedName>
        <fullName evidence="1">Uncharacterized protein</fullName>
    </submittedName>
</protein>
<dbReference type="EMBL" id="PRFC01000302">
    <property type="protein sequence ID" value="PWU93164.1"/>
    <property type="molecule type" value="Genomic_DNA"/>
</dbReference>
<sequence length="246" mass="27366">MSITLRGEFSQSRNADIRAMETRNCTALVNTVGIIMKGMRMMARSEMAGKTISGVSSCPRRWYRRSTTAIMTGGVASLMNDVRTRQTCTPLRYCSSMSRFASMLAMKRGSHAMNFAMRIPEKNSFVAFTRASVVVSRRLRSRIMRRITSALSGSVVLRAATATSALHPTSRYKRKMENTATIGELQRYMQNCRNSSARSTSVLTILIIHPVLISGIANDLGATTRHFSNITAVSALRKRRPPLMLM</sequence>
<evidence type="ECO:0000313" key="2">
    <source>
        <dbReference type="Proteomes" id="UP000246078"/>
    </source>
</evidence>
<name>A0A2V2VA95_TRYCR</name>
<dbReference type="Proteomes" id="UP000246078">
    <property type="component" value="Unassembled WGS sequence"/>
</dbReference>
<accession>A0A2V2VA95</accession>